<dbReference type="GO" id="GO:0000272">
    <property type="term" value="P:polysaccharide catabolic process"/>
    <property type="evidence" value="ECO:0007669"/>
    <property type="project" value="InterPro"/>
</dbReference>
<dbReference type="Pfam" id="PF13585">
    <property type="entry name" value="CHU_C"/>
    <property type="match status" value="1"/>
</dbReference>
<dbReference type="CDD" id="cd14252">
    <property type="entry name" value="Dockerin_like"/>
    <property type="match status" value="1"/>
</dbReference>
<dbReference type="KEGG" id="hhy:Halhy_1035"/>
<protein>
    <submittedName>
        <fullName evidence="2">Cellulosome anchoring protein cohesin region</fullName>
    </submittedName>
</protein>
<dbReference type="Gene3D" id="2.60.40.680">
    <property type="match status" value="2"/>
</dbReference>
<dbReference type="STRING" id="760192.Halhy_1035"/>
<sequence length="1808" mass="195964">MDTIYTTEKILICGYGTIKRKWKVTRISDGVNTTCEQIITINALHEYNICFPKDVSVTCSPESAETVLTDEIACDILSIGIEDKKNSATGSECYQIARTFTVLNWCTYDDLCGSPEGAGNYYEINRSALSNNGRNPIYVLVRDSNRDQNEEFYVSSDLIEGNSNDQRITPPFCSVTNEYKHIFRYTQIIKVFESTKPVEPVVEGANATFYINEKNCLADVKMNVTILANCDDNPTLDESKLKVALNQTSNNTEMIAYVSPRWSITALGAGKFEVNVKDLPLGTHDLIVVGKDACNNFSPTTRLSFSVSDSLVPTPICRNAGLSVNLSSNGQGGGSITLQASAFIASKIYDCNGQGPDTQNGAKLITSYSINRIGESADKNKTSISLTCTDQFKTVPVEIHAWDELGNHNFCQSFVEVQDNQRVCPSSGVQGSISGKIRKEDGTPVPGVKVYLLGGASDSTTTNASGDYSFQNLSSGSDYSVYPQLNINPLEGVSTYDLVLIQKHILNVKNLNTPYTMIAADVNNSTSINTLDLIALRKLILGIDQRFVNNSSWRFADATYVFTNQNNPWSSSIPEVINISSLNGATTANFVAIKIGDVGKGTINSNSPALVLDLSDASATTTGQEVCQSIKATNFTNLLSVETTIQYNSTQLDFSAVKNFNLSGLNSANFSTPGTGGAAPGSLKLSWNDPQVNEGVSVPNGTAIFEVCFTPKANNTSSNTSFGASVEIIDKDGQSIPFNGQPGTITVGISQTSSIVFKLSGASGSPNSDVCIDLTAANFKNVVGMQLAIKFDPALLTHQSFDNLNAGLRGFSSPGSLSVDNTTGIIRISWEDPQVSGVSLPDNAVIVRICFRGKGNCGTSFIAIDTTQTLELSDVNQNVIPIQSTAGKIELSSTATPNIAATITKASTPDASDGAISLTVSGGQSPYIYQWAKGETSAQLSKINVGQYCVTVTDQAQCQATACFTVEANQAATACRAGDSLALVSLFNATDGPNWTNKWDLVKPMSGWYGVTLSTEGCVTELDLDGNQLSGPIPNFNLPSLTYLSLSINQLSSSIPNFNLPNLTHLLLSFNQLSGNIPNFNLPNLEVLLLDRNYLDGAIPNFNMPKLNGLRLENNQLNYLPKLNKLYGIESPDFFLGGFSISSNKLTFDDIIPNYDIIQKLDSISLVIERNLTSYAPQDSIYRDTTINSSIGQTIIIDLGIDPDIGDNRYSWLKNDIAYTTITGNNKLTFSSIKDTDAGVYRVVVTNPQAPQLTLYSRKIRINVTAIGTLQTSAINQTLCKGDSVKINFSSTVQYQPDNVFQVELSESSTNFNAPIVLGSIKRQVANPITLAIPTNFVSQRDYFYRVVSSNPRVVSPVNPLKVKIESALTAPIVKCGQATDNSIVFNWEGVAGATGYQISNNTTNNGIRNGNTVTFSNLPPNSKITLEVQPLGSSACPAVKDTQTCATLSCAEIVNSGQARPATLVCNSQESPILLTDLLLNEDPTGTWSAQQPYAENVFDSDAGIFFPKDVKPDRYRFMYTIKGKNDCPSSSTTVSLDVEQNLSINIIDYSNCLDAKGKTQITLASVAKRVSPKYPDQVRWYKDANKQTPLTQPVLELAAPLTIYAQVGQGNCASPVSPIALKPNEKLNLPVIEGILTLNAGDTIRLRTDQSYPPGSLFVWTTPDTISSGTDQYEFPSRIASKVDQGRYTLIVRAPQEPRIPTCLSEAAWVDVQVVDQEDAVLNIGKRASKDTPWSIEGLGDYPRYTIKVFNRWGALVFQANSNYLNQWHGTCEENCNGKLLPQGTYYYLIEIPELKPIIGAVYVLR</sequence>
<proteinExistence type="predicted"/>
<evidence type="ECO:0000313" key="2">
    <source>
        <dbReference type="EMBL" id="AEE48934.1"/>
    </source>
</evidence>
<dbReference type="CDD" id="cd08547">
    <property type="entry name" value="Type_II_cohesin"/>
    <property type="match status" value="1"/>
</dbReference>
<dbReference type="SUPFAM" id="SSF49384">
    <property type="entry name" value="Carbohydrate-binding domain"/>
    <property type="match status" value="2"/>
</dbReference>
<reference key="2">
    <citation type="submission" date="2011-04" db="EMBL/GenBank/DDBJ databases">
        <title>Complete sequence of chromosome of Haliscomenobacter hydrossis DSM 1100.</title>
        <authorList>
            <consortium name="US DOE Joint Genome Institute (JGI-PGF)"/>
            <person name="Lucas S."/>
            <person name="Han J."/>
            <person name="Lapidus A."/>
            <person name="Bruce D."/>
            <person name="Goodwin L."/>
            <person name="Pitluck S."/>
            <person name="Peters L."/>
            <person name="Kyrpides N."/>
            <person name="Mavromatis K."/>
            <person name="Ivanova N."/>
            <person name="Ovchinnikova G."/>
            <person name="Pagani I."/>
            <person name="Daligault H."/>
            <person name="Detter J.C."/>
            <person name="Han C."/>
            <person name="Land M."/>
            <person name="Hauser L."/>
            <person name="Markowitz V."/>
            <person name="Cheng J.-F."/>
            <person name="Hugenholtz P."/>
            <person name="Woyke T."/>
            <person name="Wu D."/>
            <person name="Verbarg S."/>
            <person name="Frueling A."/>
            <person name="Brambilla E."/>
            <person name="Klenk H.-P."/>
            <person name="Eisen J.A."/>
        </authorList>
    </citation>
    <scope>NUCLEOTIDE SEQUENCE</scope>
    <source>
        <strain>DSM 1100</strain>
    </source>
</reference>
<dbReference type="InterPro" id="IPR036179">
    <property type="entry name" value="Ig-like_dom_sf"/>
</dbReference>
<dbReference type="Proteomes" id="UP000008461">
    <property type="component" value="Chromosome"/>
</dbReference>
<dbReference type="SUPFAM" id="SSF52058">
    <property type="entry name" value="L domain-like"/>
    <property type="match status" value="1"/>
</dbReference>
<dbReference type="PROSITE" id="PS51450">
    <property type="entry name" value="LRR"/>
    <property type="match status" value="1"/>
</dbReference>
<feature type="domain" description="Dockerin" evidence="1">
    <location>
        <begin position="478"/>
        <end position="549"/>
    </location>
</feature>
<accession>F4KQA8</accession>
<dbReference type="EMBL" id="CP002691">
    <property type="protein sequence ID" value="AEE48934.1"/>
    <property type="molecule type" value="Genomic_DNA"/>
</dbReference>
<keyword evidence="3" id="KW-1185">Reference proteome</keyword>
<dbReference type="Pfam" id="PF00963">
    <property type="entry name" value="Cohesin"/>
    <property type="match status" value="1"/>
</dbReference>
<dbReference type="InterPro" id="IPR002102">
    <property type="entry name" value="Cohesin_dom"/>
</dbReference>
<evidence type="ECO:0000313" key="3">
    <source>
        <dbReference type="Proteomes" id="UP000008461"/>
    </source>
</evidence>
<dbReference type="InterPro" id="IPR036439">
    <property type="entry name" value="Dockerin_dom_sf"/>
</dbReference>
<dbReference type="Pfam" id="PF13620">
    <property type="entry name" value="CarboxypepD_reg"/>
    <property type="match status" value="1"/>
</dbReference>
<dbReference type="PROSITE" id="PS51766">
    <property type="entry name" value="DOCKERIN"/>
    <property type="match status" value="1"/>
</dbReference>
<dbReference type="InterPro" id="IPR016134">
    <property type="entry name" value="Dockerin_dom"/>
</dbReference>
<dbReference type="Gene3D" id="1.10.1330.10">
    <property type="entry name" value="Dockerin domain"/>
    <property type="match status" value="1"/>
</dbReference>
<evidence type="ECO:0000259" key="1">
    <source>
        <dbReference type="PROSITE" id="PS51766"/>
    </source>
</evidence>
<dbReference type="Gene3D" id="2.60.40.1120">
    <property type="entry name" value="Carboxypeptidase-like, regulatory domain"/>
    <property type="match status" value="1"/>
</dbReference>
<organism evidence="2 3">
    <name type="scientific">Haliscomenobacter hydrossis (strain ATCC 27775 / DSM 1100 / LMG 10767 / O)</name>
    <dbReference type="NCBI Taxonomy" id="760192"/>
    <lineage>
        <taxon>Bacteria</taxon>
        <taxon>Pseudomonadati</taxon>
        <taxon>Bacteroidota</taxon>
        <taxon>Saprospiria</taxon>
        <taxon>Saprospirales</taxon>
        <taxon>Haliscomenobacteraceae</taxon>
        <taxon>Haliscomenobacter</taxon>
    </lineage>
</organism>
<dbReference type="InterPro" id="IPR001611">
    <property type="entry name" value="Leu-rich_rpt"/>
</dbReference>
<dbReference type="PANTHER" id="PTHR48010">
    <property type="entry name" value="OS05G0588300 PROTEIN"/>
    <property type="match status" value="1"/>
</dbReference>
<reference evidence="2 3" key="1">
    <citation type="journal article" date="2011" name="Stand. Genomic Sci.">
        <title>Complete genome sequence of Haliscomenobacter hydrossis type strain (O).</title>
        <authorList>
            <consortium name="US DOE Joint Genome Institute (JGI-PGF)"/>
            <person name="Daligault H."/>
            <person name="Lapidus A."/>
            <person name="Zeytun A."/>
            <person name="Nolan M."/>
            <person name="Lucas S."/>
            <person name="Del Rio T.G."/>
            <person name="Tice H."/>
            <person name="Cheng J.F."/>
            <person name="Tapia R."/>
            <person name="Han C."/>
            <person name="Goodwin L."/>
            <person name="Pitluck S."/>
            <person name="Liolios K."/>
            <person name="Pagani I."/>
            <person name="Ivanova N."/>
            <person name="Huntemann M."/>
            <person name="Mavromatis K."/>
            <person name="Mikhailova N."/>
            <person name="Pati A."/>
            <person name="Chen A."/>
            <person name="Palaniappan K."/>
            <person name="Land M."/>
            <person name="Hauser L."/>
            <person name="Brambilla E.M."/>
            <person name="Rohde M."/>
            <person name="Verbarg S."/>
            <person name="Goker M."/>
            <person name="Bristow J."/>
            <person name="Eisen J.A."/>
            <person name="Markowitz V."/>
            <person name="Hugenholtz P."/>
            <person name="Kyrpides N.C."/>
            <person name="Klenk H.P."/>
            <person name="Woyke T."/>
        </authorList>
    </citation>
    <scope>NUCLEOTIDE SEQUENCE [LARGE SCALE GENOMIC DNA]</scope>
    <source>
        <strain evidence="3">ATCC 27775 / DSM 1100 / LMG 10767 / O</strain>
    </source>
</reference>
<dbReference type="eggNOG" id="COG4886">
    <property type="taxonomic scope" value="Bacteria"/>
</dbReference>
<dbReference type="HOGENOM" id="CLU_237907_0_0_10"/>
<dbReference type="GO" id="GO:0030246">
    <property type="term" value="F:carbohydrate binding"/>
    <property type="evidence" value="ECO:0007669"/>
    <property type="project" value="InterPro"/>
</dbReference>
<dbReference type="SUPFAM" id="SSF48726">
    <property type="entry name" value="Immunoglobulin"/>
    <property type="match status" value="1"/>
</dbReference>
<dbReference type="SUPFAM" id="SSF63446">
    <property type="entry name" value="Type I dockerin domain"/>
    <property type="match status" value="1"/>
</dbReference>
<dbReference type="PANTHER" id="PTHR48010:SF58">
    <property type="entry name" value="RECEPTOR PROTEIN KINASE-LIKE PROTEIN ZAR1"/>
    <property type="match status" value="1"/>
</dbReference>
<dbReference type="InterPro" id="IPR050994">
    <property type="entry name" value="At_inactive_RLKs"/>
</dbReference>
<dbReference type="InterPro" id="IPR008965">
    <property type="entry name" value="CBM2/CBM3_carb-bd_dom_sf"/>
</dbReference>
<dbReference type="InterPro" id="IPR032675">
    <property type="entry name" value="LRR_dom_sf"/>
</dbReference>
<gene>
    <name evidence="2" type="ordered locus">Halhy_1035</name>
</gene>
<dbReference type="Gene3D" id="3.80.10.10">
    <property type="entry name" value="Ribonuclease Inhibitor"/>
    <property type="match status" value="1"/>
</dbReference>
<dbReference type="SUPFAM" id="SSF49464">
    <property type="entry name" value="Carboxypeptidase regulatory domain-like"/>
    <property type="match status" value="1"/>
</dbReference>
<dbReference type="InterPro" id="IPR008969">
    <property type="entry name" value="CarboxyPept-like_regulatory"/>
</dbReference>
<name>F4KQA8_HALH1</name>
<dbReference type="InterPro" id="IPR013783">
    <property type="entry name" value="Ig-like_fold"/>
</dbReference>
<dbReference type="Gene3D" id="2.60.40.10">
    <property type="entry name" value="Immunoglobulins"/>
    <property type="match status" value="1"/>
</dbReference>